<dbReference type="InterPro" id="IPR036871">
    <property type="entry name" value="PX_dom_sf"/>
</dbReference>
<evidence type="ECO:0000256" key="3">
    <source>
        <dbReference type="ARBA" id="ARBA00012027"/>
    </source>
</evidence>
<keyword evidence="5" id="KW-0378">Hydrolase</keyword>
<dbReference type="InterPro" id="IPR025202">
    <property type="entry name" value="PLD-like_dom"/>
</dbReference>
<comment type="catalytic activity">
    <reaction evidence="1">
        <text>a 1,2-diacyl-sn-glycero-3-phosphocholine + H2O = a 1,2-diacyl-sn-glycero-3-phosphate + choline + H(+)</text>
        <dbReference type="Rhea" id="RHEA:14445"/>
        <dbReference type="ChEBI" id="CHEBI:15354"/>
        <dbReference type="ChEBI" id="CHEBI:15377"/>
        <dbReference type="ChEBI" id="CHEBI:15378"/>
        <dbReference type="ChEBI" id="CHEBI:57643"/>
        <dbReference type="ChEBI" id="CHEBI:58608"/>
        <dbReference type="EC" id="3.1.4.4"/>
    </reaction>
</comment>
<feature type="non-terminal residue" evidence="11">
    <location>
        <position position="1113"/>
    </location>
</feature>
<evidence type="ECO:0000259" key="9">
    <source>
        <dbReference type="PROSITE" id="PS50035"/>
    </source>
</evidence>
<dbReference type="Gene3D" id="3.30.870.10">
    <property type="entry name" value="Endonuclease Chain A"/>
    <property type="match status" value="3"/>
</dbReference>
<dbReference type="CDD" id="cd09138">
    <property type="entry name" value="PLDc_vPLD1_2_yPLD_like_1"/>
    <property type="match status" value="1"/>
</dbReference>
<proteinExistence type="inferred from homology"/>
<dbReference type="CDD" id="cd06895">
    <property type="entry name" value="PX_PLD"/>
    <property type="match status" value="1"/>
</dbReference>
<evidence type="ECO:0000256" key="8">
    <source>
        <dbReference type="SAM" id="MobiDB-lite"/>
    </source>
</evidence>
<dbReference type="InterPro" id="IPR016555">
    <property type="entry name" value="PLipase_D_euk"/>
</dbReference>
<evidence type="ECO:0000313" key="11">
    <source>
        <dbReference type="EMBL" id="KAK1797821.1"/>
    </source>
</evidence>
<dbReference type="SUPFAM" id="SSF56024">
    <property type="entry name" value="Phospholipase D/nuclease"/>
    <property type="match status" value="3"/>
</dbReference>
<dbReference type="FunFam" id="3.30.870.10:FF:000005">
    <property type="entry name" value="Phospholipase"/>
    <property type="match status" value="1"/>
</dbReference>
<dbReference type="Pfam" id="PF13091">
    <property type="entry name" value="PLDc_2"/>
    <property type="match status" value="1"/>
</dbReference>
<feature type="region of interest" description="Disordered" evidence="8">
    <location>
        <begin position="542"/>
        <end position="602"/>
    </location>
</feature>
<dbReference type="GO" id="GO:0006654">
    <property type="term" value="P:phosphatidic acid biosynthetic process"/>
    <property type="evidence" value="ECO:0007669"/>
    <property type="project" value="InterPro"/>
</dbReference>
<dbReference type="GO" id="GO:0035091">
    <property type="term" value="F:phosphatidylinositol binding"/>
    <property type="evidence" value="ECO:0007669"/>
    <property type="project" value="InterPro"/>
</dbReference>
<dbReference type="InterPro" id="IPR001683">
    <property type="entry name" value="PX_dom"/>
</dbReference>
<dbReference type="PIRSF" id="PIRSF009376">
    <property type="entry name" value="Phospholipase_D_euk"/>
    <property type="match status" value="1"/>
</dbReference>
<dbReference type="SMART" id="SM00155">
    <property type="entry name" value="PLDc"/>
    <property type="match status" value="2"/>
</dbReference>
<dbReference type="FunFam" id="3.30.870.10:FF:000018">
    <property type="entry name" value="Phospholipase"/>
    <property type="match status" value="1"/>
</dbReference>
<dbReference type="PANTHER" id="PTHR18896:SF198">
    <property type="entry name" value="PHOSPHOLIPASE"/>
    <property type="match status" value="1"/>
</dbReference>
<dbReference type="InterPro" id="IPR001736">
    <property type="entry name" value="PLipase_D/transphosphatidylase"/>
</dbReference>
<dbReference type="PROSITE" id="PS50035">
    <property type="entry name" value="PLD"/>
    <property type="match status" value="2"/>
</dbReference>
<dbReference type="SMART" id="SM00312">
    <property type="entry name" value="PX"/>
    <property type="match status" value="1"/>
</dbReference>
<feature type="domain" description="PLD phosphodiesterase" evidence="9">
    <location>
        <begin position="930"/>
        <end position="957"/>
    </location>
</feature>
<reference evidence="11" key="1">
    <citation type="submission" date="2023-03" db="EMBL/GenBank/DDBJ databases">
        <title>Electrophorus voltai genome.</title>
        <authorList>
            <person name="Bian C."/>
        </authorList>
    </citation>
    <scope>NUCLEOTIDE SEQUENCE</scope>
    <source>
        <strain evidence="11">CB-2022</strain>
        <tissue evidence="11">Muscle</tissue>
    </source>
</reference>
<dbReference type="PROSITE" id="PS50195">
    <property type="entry name" value="PX"/>
    <property type="match status" value="1"/>
</dbReference>
<evidence type="ECO:0000256" key="4">
    <source>
        <dbReference type="ARBA" id="ARBA00022737"/>
    </source>
</evidence>
<feature type="domain" description="PLD phosphodiesterase" evidence="9">
    <location>
        <begin position="441"/>
        <end position="468"/>
    </location>
</feature>
<sequence>NQKPSPFPVIYTFLPFKSLDCNVFLDGVPIQVQVTEVERFTSTRALNPNLYTVELNHGNFTWKIKRRFKHFQALHQELLKFKALLKIPLPHRIHSVQRRSIRSHQRFHGGHIPSLPHRPDALVKEEQLISRKMQLEDYLKNILKKPLYKNHPATLEFLEVSQISFVQDLGPKGIEGLILKKSGENTFPVCYWCGSNSVCYRWSKSGGGSSLSCPASHRVPASCFRWLVVKDSFVLYMRPKDGQVGTVILYDKGFHVKIGTHETGVRHGVTSLYSLSTSYSPYSYCRALTIKCSTYRQARWWGHSIGEFAQRLGQDFLGENRHGSFAPIRENTKVQWFVNAAGYFDAIADALEGAKEEIFITAWWLSPEIFLKRPVVDGNTWRLDHVLKRKAEQGVKICVLLYKEVEVVLGLNSEYTKRTLTGLHPNIMVMRHPDHVPSAALLWAHHEKSVVIDQSLAFLGGIDLAYGRWDDSQHRLTDVGSVRRSPVPSPALSPSLTRSLEIGYSSNAVHVHYMYVFSEEQMADIPLEMLCLKREPFIPAATEEDEELKFSEAAQEEPPGGEREITDGAGEPSPVVEQGEAHSELAYPTGPHPVASEDSSACSSEDAEASRFTYDHVNYQHADTRNVLNHSNLSWFILKFEDGSCTSSSFSQLLGFFHHVSDTGSLRTQISSVELCGETRFWHGKDYCNFILKDWVKLNKPFDGTDFIDRYKTPRMPWHDVGVVVQGTAARDVARHFIQRWNFTKLVKKRSGATCYPCLVPRSPSAPSLPSEPRGALTQAGVQVLRSVCQWSIGTKVHEESIHLAYVSAIRNSKHFIYIENQFFISCAGKTIRNNIGDALTERILRAYRERTRFRVYVVMPLLPGFEGDISSGGGQAIKAIMFFNYRTMCRGEHSIIERLKRVMGDCWINYISFSGLRTHADLDGRLVTELIYVHSKLMIVDDCIVIIGSANVNDRSMLGKRDSELAVVVEDTERRASRMDGQAYQAGRFALSLRVECFRLVLGLPGDCSAGIRDPVSDRFYKEVWTATAARNASVYDKVFRCLPTDAVRSYKTLRDYTSRSCMATDDPIQACAELRKVCGFLVQFPFHFLCEENLFPSLNSKEGIMPVELWT</sequence>
<comment type="similarity">
    <text evidence="2">Belongs to the phospholipase D family.</text>
</comment>
<dbReference type="SUPFAM" id="SSF64268">
    <property type="entry name" value="PX domain"/>
    <property type="match status" value="1"/>
</dbReference>
<dbReference type="EMBL" id="JAROKS010000013">
    <property type="protein sequence ID" value="KAK1797821.1"/>
    <property type="molecule type" value="Genomic_DNA"/>
</dbReference>
<dbReference type="CDD" id="cd01254">
    <property type="entry name" value="PH_PLD"/>
    <property type="match status" value="1"/>
</dbReference>
<evidence type="ECO:0000256" key="2">
    <source>
        <dbReference type="ARBA" id="ARBA00008664"/>
    </source>
</evidence>
<dbReference type="Pfam" id="PF00614">
    <property type="entry name" value="PLDc"/>
    <property type="match status" value="1"/>
</dbReference>
<dbReference type="GO" id="GO:0060627">
    <property type="term" value="P:regulation of vesicle-mediated transport"/>
    <property type="evidence" value="ECO:0007669"/>
    <property type="project" value="TreeGrafter"/>
</dbReference>
<dbReference type="Proteomes" id="UP001239994">
    <property type="component" value="Unassembled WGS sequence"/>
</dbReference>
<accession>A0AAD9DXP3</accession>
<name>A0AAD9DXP3_9TELE</name>
<evidence type="ECO:0000256" key="6">
    <source>
        <dbReference type="ARBA" id="ARBA00022963"/>
    </source>
</evidence>
<keyword evidence="4" id="KW-0677">Repeat</keyword>
<protein>
    <recommendedName>
        <fullName evidence="3">phospholipase D</fullName>
        <ecNumber evidence="3">3.1.4.4</ecNumber>
    </recommendedName>
</protein>
<evidence type="ECO:0000256" key="5">
    <source>
        <dbReference type="ARBA" id="ARBA00022801"/>
    </source>
</evidence>
<dbReference type="GO" id="GO:0035556">
    <property type="term" value="P:intracellular signal transduction"/>
    <property type="evidence" value="ECO:0007669"/>
    <property type="project" value="InterPro"/>
</dbReference>
<keyword evidence="7" id="KW-0443">Lipid metabolism</keyword>
<dbReference type="GO" id="GO:0009395">
    <property type="term" value="P:phospholipid catabolic process"/>
    <property type="evidence" value="ECO:0007669"/>
    <property type="project" value="TreeGrafter"/>
</dbReference>
<dbReference type="FunFam" id="3.30.870.10:FF:000011">
    <property type="entry name" value="Phospholipase"/>
    <property type="match status" value="1"/>
</dbReference>
<comment type="caution">
    <text evidence="11">The sequence shown here is derived from an EMBL/GenBank/DDBJ whole genome shotgun (WGS) entry which is preliminary data.</text>
</comment>
<dbReference type="InterPro" id="IPR015679">
    <property type="entry name" value="PLipase_D_fam"/>
</dbReference>
<keyword evidence="12" id="KW-1185">Reference proteome</keyword>
<dbReference type="Pfam" id="PF00787">
    <property type="entry name" value="PX"/>
    <property type="match status" value="1"/>
</dbReference>
<evidence type="ECO:0000313" key="12">
    <source>
        <dbReference type="Proteomes" id="UP001239994"/>
    </source>
</evidence>
<feature type="domain" description="PX" evidence="10">
    <location>
        <begin position="29"/>
        <end position="164"/>
    </location>
</feature>
<evidence type="ECO:0000256" key="1">
    <source>
        <dbReference type="ARBA" id="ARBA00000798"/>
    </source>
</evidence>
<dbReference type="AlphaFoldDB" id="A0AAD9DXP3"/>
<evidence type="ECO:0000256" key="7">
    <source>
        <dbReference type="ARBA" id="ARBA00023098"/>
    </source>
</evidence>
<dbReference type="Gene3D" id="3.30.1520.10">
    <property type="entry name" value="Phox-like domain"/>
    <property type="match status" value="1"/>
</dbReference>
<gene>
    <name evidence="11" type="ORF">P4O66_008169</name>
</gene>
<dbReference type="GO" id="GO:0032534">
    <property type="term" value="P:regulation of microvillus assembly"/>
    <property type="evidence" value="ECO:0007669"/>
    <property type="project" value="TreeGrafter"/>
</dbReference>
<dbReference type="GO" id="GO:0004630">
    <property type="term" value="F:phospholipase D activity"/>
    <property type="evidence" value="ECO:0007669"/>
    <property type="project" value="UniProtKB-EC"/>
</dbReference>
<dbReference type="EC" id="3.1.4.4" evidence="3"/>
<dbReference type="PANTHER" id="PTHR18896">
    <property type="entry name" value="PHOSPHOLIPASE D"/>
    <property type="match status" value="1"/>
</dbReference>
<organism evidence="11 12">
    <name type="scientific">Electrophorus voltai</name>
    <dbReference type="NCBI Taxonomy" id="2609070"/>
    <lineage>
        <taxon>Eukaryota</taxon>
        <taxon>Metazoa</taxon>
        <taxon>Chordata</taxon>
        <taxon>Craniata</taxon>
        <taxon>Vertebrata</taxon>
        <taxon>Euteleostomi</taxon>
        <taxon>Actinopterygii</taxon>
        <taxon>Neopterygii</taxon>
        <taxon>Teleostei</taxon>
        <taxon>Ostariophysi</taxon>
        <taxon>Gymnotiformes</taxon>
        <taxon>Gymnotoidei</taxon>
        <taxon>Gymnotidae</taxon>
        <taxon>Electrophorus</taxon>
    </lineage>
</organism>
<evidence type="ECO:0000259" key="10">
    <source>
        <dbReference type="PROSITE" id="PS50195"/>
    </source>
</evidence>
<keyword evidence="6" id="KW-0442">Lipid degradation</keyword>